<feature type="non-terminal residue" evidence="2">
    <location>
        <position position="116"/>
    </location>
</feature>
<gene>
    <name evidence="2" type="primary">FV3-083R</name>
    <name evidence="2" type="ORF">SPIL2461_LOCUS12447</name>
</gene>
<dbReference type="AlphaFoldDB" id="A0A812SPX0"/>
<feature type="compositionally biased region" description="Basic and acidic residues" evidence="1">
    <location>
        <begin position="1"/>
        <end position="10"/>
    </location>
</feature>
<evidence type="ECO:0000313" key="2">
    <source>
        <dbReference type="EMBL" id="CAE7485585.1"/>
    </source>
</evidence>
<evidence type="ECO:0000313" key="3">
    <source>
        <dbReference type="Proteomes" id="UP000649617"/>
    </source>
</evidence>
<name>A0A812SPX0_SYMPI</name>
<dbReference type="Proteomes" id="UP000649617">
    <property type="component" value="Unassembled WGS sequence"/>
</dbReference>
<accession>A0A812SPX0</accession>
<feature type="compositionally biased region" description="Polar residues" evidence="1">
    <location>
        <begin position="22"/>
        <end position="36"/>
    </location>
</feature>
<evidence type="ECO:0000256" key="1">
    <source>
        <dbReference type="SAM" id="MobiDB-lite"/>
    </source>
</evidence>
<dbReference type="EMBL" id="CAJNIZ010025659">
    <property type="protein sequence ID" value="CAE7485585.1"/>
    <property type="molecule type" value="Genomic_DNA"/>
</dbReference>
<sequence length="116" mass="12961">MRRKDDRCEAFSDGIHPEAAQRGTTNGRRNQQSREQLYSMPPRLCDEIVAAVKLLPNPEYTSKQPRDGIVPRMPCTGIFLGPSKSGKTVALISASLEQYRTADGSSVFERIYIFSP</sequence>
<comment type="caution">
    <text evidence="2">The sequence shown here is derived from an EMBL/GenBank/DDBJ whole genome shotgun (WGS) entry which is preliminary data.</text>
</comment>
<feature type="region of interest" description="Disordered" evidence="1">
    <location>
        <begin position="1"/>
        <end position="39"/>
    </location>
</feature>
<proteinExistence type="predicted"/>
<keyword evidence="3" id="KW-1185">Reference proteome</keyword>
<organism evidence="2 3">
    <name type="scientific">Symbiodinium pilosum</name>
    <name type="common">Dinoflagellate</name>
    <dbReference type="NCBI Taxonomy" id="2952"/>
    <lineage>
        <taxon>Eukaryota</taxon>
        <taxon>Sar</taxon>
        <taxon>Alveolata</taxon>
        <taxon>Dinophyceae</taxon>
        <taxon>Suessiales</taxon>
        <taxon>Symbiodiniaceae</taxon>
        <taxon>Symbiodinium</taxon>
    </lineage>
</organism>
<reference evidence="2" key="1">
    <citation type="submission" date="2021-02" db="EMBL/GenBank/DDBJ databases">
        <authorList>
            <person name="Dougan E. K."/>
            <person name="Rhodes N."/>
            <person name="Thang M."/>
            <person name="Chan C."/>
        </authorList>
    </citation>
    <scope>NUCLEOTIDE SEQUENCE</scope>
</reference>
<protein>
    <submittedName>
        <fullName evidence="2">FV3-083R protein</fullName>
    </submittedName>
</protein>